<dbReference type="Proteomes" id="UP001596425">
    <property type="component" value="Unassembled WGS sequence"/>
</dbReference>
<dbReference type="Gene3D" id="3.50.50.60">
    <property type="entry name" value="FAD/NAD(P)-binding domain"/>
    <property type="match status" value="2"/>
</dbReference>
<dbReference type="Gene3D" id="3.30.390.30">
    <property type="match status" value="1"/>
</dbReference>
<dbReference type="InterPro" id="IPR016156">
    <property type="entry name" value="FAD/NAD-linked_Rdtase_dimer_sf"/>
</dbReference>
<keyword evidence="4" id="KW-0560">Oxidoreductase</keyword>
<accession>A0ABW1YSI0</accession>
<dbReference type="PRINTS" id="PR00411">
    <property type="entry name" value="PNDRDTASEI"/>
</dbReference>
<dbReference type="InterPro" id="IPR050446">
    <property type="entry name" value="FAD-oxidoreductase/Apoptosis"/>
</dbReference>
<dbReference type="EMBL" id="JBHSVR010000001">
    <property type="protein sequence ID" value="MFC6634375.1"/>
    <property type="molecule type" value="Genomic_DNA"/>
</dbReference>
<evidence type="ECO:0000259" key="6">
    <source>
        <dbReference type="Pfam" id="PF14759"/>
    </source>
</evidence>
<keyword evidence="8" id="KW-1185">Reference proteome</keyword>
<dbReference type="Pfam" id="PF14759">
    <property type="entry name" value="Reductase_C"/>
    <property type="match status" value="1"/>
</dbReference>
<protein>
    <submittedName>
        <fullName evidence="7">NAD(P)/FAD-dependent oxidoreductase</fullName>
    </submittedName>
</protein>
<evidence type="ECO:0000313" key="8">
    <source>
        <dbReference type="Proteomes" id="UP001596425"/>
    </source>
</evidence>
<dbReference type="InterPro" id="IPR036188">
    <property type="entry name" value="FAD/NAD-bd_sf"/>
</dbReference>
<evidence type="ECO:0000259" key="5">
    <source>
        <dbReference type="Pfam" id="PF07992"/>
    </source>
</evidence>
<feature type="domain" description="Reductase C-terminal" evidence="6">
    <location>
        <begin position="322"/>
        <end position="396"/>
    </location>
</feature>
<dbReference type="PANTHER" id="PTHR43557">
    <property type="entry name" value="APOPTOSIS-INDUCING FACTOR 1"/>
    <property type="match status" value="1"/>
</dbReference>
<sequence length="396" mass="43398">MSQRCIIVGAGHAAAQMVASLRSGGWDGEILLIGDEPSLPYQRPPLSKGYLGGEMTQQQLFIRPETFYQKHHVELLLNTRVSAIDRERKTVSTNKGEALDYDRLCLATGTRPRRLDCLPGAALNGIHYLRSAVDVERIRGELAGTKNAVIVGGGYIGLETAASLRKAGLQVTVVEAAERILQRVTSPQLSEFFRRLHREEGATILEGTGLAEFVGTNGRVNAVRTNGGELLPADLVIVGVGVEVNGELARDCGLEYDNGIVVDDYCRTSDEGIVAIGDCTYHYNAHYDRRLRLESVPNATEQAKIAAKTLCGKLQPYNSLPWFWSDQYDIKLQIAGLSQGYDEVVVKGDRESRSFCLYYLKAGRVIAADAVNSPRDFMQAKKLIQSRSGLPEEALA</sequence>
<dbReference type="SUPFAM" id="SSF51905">
    <property type="entry name" value="FAD/NAD(P)-binding domain"/>
    <property type="match status" value="2"/>
</dbReference>
<organism evidence="7 8">
    <name type="scientific">Microbulbifer taiwanensis</name>
    <dbReference type="NCBI Taxonomy" id="986746"/>
    <lineage>
        <taxon>Bacteria</taxon>
        <taxon>Pseudomonadati</taxon>
        <taxon>Pseudomonadota</taxon>
        <taxon>Gammaproteobacteria</taxon>
        <taxon>Cellvibrionales</taxon>
        <taxon>Microbulbiferaceae</taxon>
        <taxon>Microbulbifer</taxon>
    </lineage>
</organism>
<dbReference type="InterPro" id="IPR023753">
    <property type="entry name" value="FAD/NAD-binding_dom"/>
</dbReference>
<comment type="caution">
    <text evidence="7">The sequence shown here is derived from an EMBL/GenBank/DDBJ whole genome shotgun (WGS) entry which is preliminary data.</text>
</comment>
<name>A0ABW1YSI0_9GAMM</name>
<reference evidence="8" key="1">
    <citation type="journal article" date="2019" name="Int. J. Syst. Evol. Microbiol.">
        <title>The Global Catalogue of Microorganisms (GCM) 10K type strain sequencing project: providing services to taxonomists for standard genome sequencing and annotation.</title>
        <authorList>
            <consortium name="The Broad Institute Genomics Platform"/>
            <consortium name="The Broad Institute Genome Sequencing Center for Infectious Disease"/>
            <person name="Wu L."/>
            <person name="Ma J."/>
        </authorList>
    </citation>
    <scope>NUCLEOTIDE SEQUENCE [LARGE SCALE GENOMIC DNA]</scope>
    <source>
        <strain evidence="8">CGMCC 1.13718</strain>
    </source>
</reference>
<dbReference type="PRINTS" id="PR00368">
    <property type="entry name" value="FADPNR"/>
</dbReference>
<dbReference type="PANTHER" id="PTHR43557:SF2">
    <property type="entry name" value="RIESKE DOMAIN-CONTAINING PROTEIN-RELATED"/>
    <property type="match status" value="1"/>
</dbReference>
<evidence type="ECO:0000313" key="7">
    <source>
        <dbReference type="EMBL" id="MFC6634375.1"/>
    </source>
</evidence>
<feature type="domain" description="FAD/NAD(P)-binding" evidence="5">
    <location>
        <begin position="4"/>
        <end position="303"/>
    </location>
</feature>
<evidence type="ECO:0000256" key="1">
    <source>
        <dbReference type="ARBA" id="ARBA00001974"/>
    </source>
</evidence>
<gene>
    <name evidence="7" type="ORF">ACFQBM_13825</name>
</gene>
<dbReference type="RefSeq" id="WP_193193172.1">
    <property type="nucleotide sequence ID" value="NZ_JACZFR010000040.1"/>
</dbReference>
<evidence type="ECO:0000256" key="2">
    <source>
        <dbReference type="ARBA" id="ARBA00022630"/>
    </source>
</evidence>
<evidence type="ECO:0000256" key="3">
    <source>
        <dbReference type="ARBA" id="ARBA00022827"/>
    </source>
</evidence>
<dbReference type="InterPro" id="IPR028202">
    <property type="entry name" value="Reductase_C"/>
</dbReference>
<keyword evidence="2" id="KW-0285">Flavoprotein</keyword>
<proteinExistence type="predicted"/>
<keyword evidence="3" id="KW-0274">FAD</keyword>
<comment type="cofactor">
    <cofactor evidence="1">
        <name>FAD</name>
        <dbReference type="ChEBI" id="CHEBI:57692"/>
    </cofactor>
</comment>
<dbReference type="SUPFAM" id="SSF55424">
    <property type="entry name" value="FAD/NAD-linked reductases, dimerisation (C-terminal) domain"/>
    <property type="match status" value="1"/>
</dbReference>
<evidence type="ECO:0000256" key="4">
    <source>
        <dbReference type="ARBA" id="ARBA00023002"/>
    </source>
</evidence>
<dbReference type="Pfam" id="PF07992">
    <property type="entry name" value="Pyr_redox_2"/>
    <property type="match status" value="1"/>
</dbReference>